<dbReference type="EMBL" id="SUMF01000023">
    <property type="protein sequence ID" value="TJZ68604.1"/>
    <property type="molecule type" value="Genomic_DNA"/>
</dbReference>
<feature type="binding site" evidence="1">
    <location>
        <position position="39"/>
    </location>
    <ligand>
        <name>[4Fe-4S] cluster</name>
        <dbReference type="ChEBI" id="CHEBI:49883"/>
    </ligand>
</feature>
<comment type="similarity">
    <text evidence="1">Belongs to the peptidase U32 family. UbiV subfamily.</text>
</comment>
<keyword evidence="1" id="KW-0408">Iron</keyword>
<keyword evidence="1" id="KW-0831">Ubiquinone biosynthesis</keyword>
<dbReference type="InterPro" id="IPR001539">
    <property type="entry name" value="Peptidase_U32"/>
</dbReference>
<keyword evidence="1" id="KW-0479">Metal-binding</keyword>
<dbReference type="HAMAP" id="MF_02233">
    <property type="entry name" value="UbiV"/>
    <property type="match status" value="1"/>
</dbReference>
<evidence type="ECO:0000313" key="3">
    <source>
        <dbReference type="Proteomes" id="UP000310016"/>
    </source>
</evidence>
<name>A0A4U0PZB6_9NEIS</name>
<reference evidence="2 3" key="1">
    <citation type="submission" date="2019-04" db="EMBL/GenBank/DDBJ databases">
        <title>Chitiniphilus eburnea sp. nov., a novel chitinolytic bacterium isolated from aquaculture sludge.</title>
        <authorList>
            <person name="Sheng M."/>
        </authorList>
    </citation>
    <scope>NUCLEOTIDE SEQUENCE [LARGE SCALE GENOMIC DNA]</scope>
    <source>
        <strain evidence="2 3">HX-2-15</strain>
    </source>
</reference>
<dbReference type="GO" id="GO:0046872">
    <property type="term" value="F:metal ion binding"/>
    <property type="evidence" value="ECO:0007669"/>
    <property type="project" value="UniProtKB-KW"/>
</dbReference>
<evidence type="ECO:0000313" key="2">
    <source>
        <dbReference type="EMBL" id="TJZ68604.1"/>
    </source>
</evidence>
<dbReference type="AlphaFoldDB" id="A0A4U0PZB6"/>
<comment type="cofactor">
    <cofactor evidence="1">
        <name>[4Fe-4S] cluster</name>
        <dbReference type="ChEBI" id="CHEBI:49883"/>
    </cofactor>
</comment>
<evidence type="ECO:0000256" key="1">
    <source>
        <dbReference type="HAMAP-Rule" id="MF_02233"/>
    </source>
</evidence>
<dbReference type="Pfam" id="PF01136">
    <property type="entry name" value="Peptidase_U32"/>
    <property type="match status" value="1"/>
</dbReference>
<comment type="caution">
    <text evidence="2">The sequence shown here is derived from an EMBL/GenBank/DDBJ whole genome shotgun (WGS) entry which is preliminary data.</text>
</comment>
<keyword evidence="1" id="KW-0411">Iron-sulfur</keyword>
<dbReference type="InterPro" id="IPR051454">
    <property type="entry name" value="RNA/ubiquinone_mod_enzymes"/>
</dbReference>
<dbReference type="Proteomes" id="UP000310016">
    <property type="component" value="Unassembled WGS sequence"/>
</dbReference>
<comment type="pathway">
    <text evidence="1">Cofactor biosynthesis; ubiquinone biosynthesis.</text>
</comment>
<feature type="binding site" evidence="1">
    <location>
        <position position="174"/>
    </location>
    <ligand>
        <name>[4Fe-4S] cluster</name>
        <dbReference type="ChEBI" id="CHEBI:49883"/>
    </ligand>
</feature>
<keyword evidence="3" id="KW-1185">Reference proteome</keyword>
<dbReference type="PANTHER" id="PTHR30217">
    <property type="entry name" value="PEPTIDASE U32 FAMILY"/>
    <property type="match status" value="1"/>
</dbReference>
<accession>A0A4U0PZB6</accession>
<dbReference type="PANTHER" id="PTHR30217:SF11">
    <property type="entry name" value="UBIQUINONE BIOSYNTHESIS PROTEIN UBIV"/>
    <property type="match status" value="1"/>
</dbReference>
<dbReference type="NCBIfam" id="NF011991">
    <property type="entry name" value="PRK15447.1"/>
    <property type="match status" value="1"/>
</dbReference>
<feature type="binding site" evidence="1">
    <location>
        <position position="187"/>
    </location>
    <ligand>
        <name>[4Fe-4S] cluster</name>
        <dbReference type="ChEBI" id="CHEBI:49883"/>
    </ligand>
</feature>
<feature type="binding site" evidence="1">
    <location>
        <position position="191"/>
    </location>
    <ligand>
        <name>[4Fe-4S] cluster</name>
        <dbReference type="ChEBI" id="CHEBI:49883"/>
    </ligand>
</feature>
<dbReference type="UniPathway" id="UPA00232"/>
<protein>
    <recommendedName>
        <fullName evidence="1">Ubiquinone biosynthesis protein UbiV</fullName>
    </recommendedName>
</protein>
<dbReference type="InterPro" id="IPR043693">
    <property type="entry name" value="UbiV"/>
</dbReference>
<proteinExistence type="inferred from homology"/>
<dbReference type="OrthoDB" id="8523349at2"/>
<organism evidence="2 3">
    <name type="scientific">Chitiniphilus eburneus</name>
    <dbReference type="NCBI Taxonomy" id="2571148"/>
    <lineage>
        <taxon>Bacteria</taxon>
        <taxon>Pseudomonadati</taxon>
        <taxon>Pseudomonadota</taxon>
        <taxon>Betaproteobacteria</taxon>
        <taxon>Neisseriales</taxon>
        <taxon>Chitinibacteraceae</taxon>
        <taxon>Chitiniphilus</taxon>
    </lineage>
</organism>
<gene>
    <name evidence="1" type="primary">ubiV</name>
    <name evidence="2" type="ORF">FAZ21_15465</name>
</gene>
<dbReference type="GO" id="GO:0006744">
    <property type="term" value="P:ubiquinone biosynthetic process"/>
    <property type="evidence" value="ECO:0007669"/>
    <property type="project" value="UniProtKB-UniRule"/>
</dbReference>
<keyword evidence="1" id="KW-0004">4Fe-4S</keyword>
<dbReference type="RefSeq" id="WP_136774347.1">
    <property type="nucleotide sequence ID" value="NZ_CP156074.1"/>
</dbReference>
<comment type="function">
    <text evidence="1">Required for O(2)-independent ubiquinone (coenzyme Q) biosynthesis. Together with UbiU, is essential for the C6-hydroxylation reaction in the oxygen-independent ubiquinone biosynthesis pathway.</text>
</comment>
<comment type="subunit">
    <text evidence="1">Forms a heterodimer with UbiU.</text>
</comment>
<dbReference type="GO" id="GO:0051539">
    <property type="term" value="F:4 iron, 4 sulfur cluster binding"/>
    <property type="evidence" value="ECO:0007669"/>
    <property type="project" value="UniProtKB-UniRule"/>
</dbReference>
<sequence length="295" mass="32170">MKLTLGPLLYYWPRSQTLAFYEAALQWPVDIVYLGETVCARRHELRTADWLALAEQFRDAGKTPVLSSQALLESASDSSGLVRLAGSGFLVEANDLGAVKIARDAGVGFVAGPHLNIYNGPMLDWMAAAGAVCWLPPLEMGRDAIAAVLAEKTREIQTEVFAHGRLPLAFSARCFTARHYGLNKDACEFKCIEHPDGMLMETQDGHPFLRLNGIQTQSAACHTLWEHLDSVRELGVAALRISPQAEYTAEIIAAFAAKLAGNEVEADWATWNREGLVDGYWRGTAGIADPQGVEA</sequence>